<evidence type="ECO:0000256" key="3">
    <source>
        <dbReference type="HAMAP-Rule" id="MF_00580"/>
    </source>
</evidence>
<proteinExistence type="inferred from homology"/>
<dbReference type="Proteomes" id="UP000473885">
    <property type="component" value="Unassembled WGS sequence"/>
</dbReference>
<dbReference type="InterPro" id="IPR037124">
    <property type="entry name" value="Chaperonin_GroES_sf"/>
</dbReference>
<dbReference type="CDD" id="cd00320">
    <property type="entry name" value="cpn10"/>
    <property type="match status" value="1"/>
</dbReference>
<dbReference type="PANTHER" id="PTHR10772:SF58">
    <property type="entry name" value="CO-CHAPERONIN GROES"/>
    <property type="match status" value="1"/>
</dbReference>
<comment type="subcellular location">
    <subcellularLocation>
        <location evidence="3">Cytoplasm</location>
    </subcellularLocation>
</comment>
<dbReference type="SMART" id="SM00883">
    <property type="entry name" value="Cpn10"/>
    <property type="match status" value="1"/>
</dbReference>
<dbReference type="NCBIfam" id="NF001531">
    <property type="entry name" value="PRK00364.2-2"/>
    <property type="match status" value="1"/>
</dbReference>
<dbReference type="Pfam" id="PF00166">
    <property type="entry name" value="Cpn10"/>
    <property type="match status" value="1"/>
</dbReference>
<dbReference type="GO" id="GO:0051087">
    <property type="term" value="F:protein-folding chaperone binding"/>
    <property type="evidence" value="ECO:0007669"/>
    <property type="project" value="TreeGrafter"/>
</dbReference>
<dbReference type="GO" id="GO:0046872">
    <property type="term" value="F:metal ion binding"/>
    <property type="evidence" value="ECO:0007669"/>
    <property type="project" value="TreeGrafter"/>
</dbReference>
<comment type="similarity">
    <text evidence="1 3 4">Belongs to the GroES chaperonin family.</text>
</comment>
<dbReference type="AlphaFoldDB" id="A0A6M0RB69"/>
<dbReference type="PRINTS" id="PR00297">
    <property type="entry name" value="CHAPERONIN10"/>
</dbReference>
<dbReference type="PANTHER" id="PTHR10772">
    <property type="entry name" value="10 KDA HEAT SHOCK PROTEIN"/>
    <property type="match status" value="1"/>
</dbReference>
<keyword evidence="2 3" id="KW-0143">Chaperone</keyword>
<dbReference type="HAMAP" id="MF_00580">
    <property type="entry name" value="CH10"/>
    <property type="match status" value="1"/>
</dbReference>
<dbReference type="NCBIfam" id="NF001534">
    <property type="entry name" value="PRK00364.2-5"/>
    <property type="match status" value="1"/>
</dbReference>
<accession>A0A6M0RB69</accession>
<dbReference type="GO" id="GO:0051082">
    <property type="term" value="F:unfolded protein binding"/>
    <property type="evidence" value="ECO:0007669"/>
    <property type="project" value="TreeGrafter"/>
</dbReference>
<dbReference type="FunFam" id="2.30.33.40:FF:000001">
    <property type="entry name" value="10 kDa chaperonin"/>
    <property type="match status" value="1"/>
</dbReference>
<comment type="caution">
    <text evidence="5">The sequence shown here is derived from an EMBL/GenBank/DDBJ whole genome shotgun (WGS) entry which is preliminary data.</text>
</comment>
<comment type="subunit">
    <text evidence="3">Heptamer of 7 subunits arranged in a ring. Interacts with the chaperonin GroEL.</text>
</comment>
<evidence type="ECO:0000313" key="5">
    <source>
        <dbReference type="EMBL" id="NEZ46799.1"/>
    </source>
</evidence>
<gene>
    <name evidence="3" type="primary">groES</name>
    <name evidence="3" type="synonym">groS</name>
    <name evidence="5" type="ORF">FDF74_06155</name>
</gene>
<dbReference type="EMBL" id="SXDP01000003">
    <property type="protein sequence ID" value="NEZ46799.1"/>
    <property type="molecule type" value="Genomic_DNA"/>
</dbReference>
<dbReference type="PROSITE" id="PS00681">
    <property type="entry name" value="CHAPERONINS_CPN10"/>
    <property type="match status" value="1"/>
</dbReference>
<dbReference type="GO" id="GO:0005737">
    <property type="term" value="C:cytoplasm"/>
    <property type="evidence" value="ECO:0007669"/>
    <property type="project" value="UniProtKB-SubCell"/>
</dbReference>
<keyword evidence="3" id="KW-0963">Cytoplasm</keyword>
<evidence type="ECO:0000256" key="4">
    <source>
        <dbReference type="RuleBase" id="RU000535"/>
    </source>
</evidence>
<dbReference type="NCBIfam" id="NF001533">
    <property type="entry name" value="PRK00364.2-4"/>
    <property type="match status" value="1"/>
</dbReference>
<evidence type="ECO:0000313" key="6">
    <source>
        <dbReference type="Proteomes" id="UP000473885"/>
    </source>
</evidence>
<dbReference type="OrthoDB" id="9806791at2"/>
<protein>
    <recommendedName>
        <fullName evidence="3">Co-chaperonin GroES</fullName>
    </recommendedName>
    <alternativeName>
        <fullName evidence="3">10 kDa chaperonin</fullName>
    </alternativeName>
    <alternativeName>
        <fullName evidence="3">Chaperonin-10</fullName>
        <shortName evidence="3">Cpn10</shortName>
    </alternativeName>
</protein>
<reference evidence="5 6" key="1">
    <citation type="submission" date="2019-04" db="EMBL/GenBank/DDBJ databases">
        <title>Genome sequencing of Clostridium botulinum Groups I-IV and Clostridium butyricum.</title>
        <authorList>
            <person name="Brunt J."/>
            <person name="Van Vliet A.H.M."/>
            <person name="Stringer S.C."/>
            <person name="Carter A.T."/>
            <person name="Peck M.W."/>
        </authorList>
    </citation>
    <scope>NUCLEOTIDE SEQUENCE [LARGE SCALE GENOMIC DNA]</scope>
    <source>
        <strain evidence="5 6">IFR 18/094</strain>
    </source>
</reference>
<dbReference type="NCBIfam" id="NF001527">
    <property type="entry name" value="PRK00364.1-2"/>
    <property type="match status" value="1"/>
</dbReference>
<dbReference type="GO" id="GO:0005524">
    <property type="term" value="F:ATP binding"/>
    <property type="evidence" value="ECO:0007669"/>
    <property type="project" value="InterPro"/>
</dbReference>
<dbReference type="RefSeq" id="WP_050606548.1">
    <property type="nucleotide sequence ID" value="NZ_CABKUB010000006.1"/>
</dbReference>
<name>A0A6M0RB69_9CLOT</name>
<keyword evidence="6" id="KW-1185">Reference proteome</keyword>
<dbReference type="InterPro" id="IPR020818">
    <property type="entry name" value="Chaperonin_GroES"/>
</dbReference>
<evidence type="ECO:0000256" key="1">
    <source>
        <dbReference type="ARBA" id="ARBA00006975"/>
    </source>
</evidence>
<organism evidence="5 6">
    <name type="scientific">Clostridium niameyense</name>
    <dbReference type="NCBI Taxonomy" id="1622073"/>
    <lineage>
        <taxon>Bacteria</taxon>
        <taxon>Bacillati</taxon>
        <taxon>Bacillota</taxon>
        <taxon>Clostridia</taxon>
        <taxon>Eubacteriales</taxon>
        <taxon>Clostridiaceae</taxon>
        <taxon>Clostridium</taxon>
    </lineage>
</organism>
<dbReference type="GO" id="GO:0044183">
    <property type="term" value="F:protein folding chaperone"/>
    <property type="evidence" value="ECO:0007669"/>
    <property type="project" value="InterPro"/>
</dbReference>
<dbReference type="InterPro" id="IPR018369">
    <property type="entry name" value="Chaprnonin_Cpn10_CS"/>
</dbReference>
<comment type="function">
    <text evidence="3 4">Together with the chaperonin GroEL, plays an essential role in assisting protein folding. The GroEL-GroES system forms a nano-cage that allows encapsulation of the non-native substrate proteins and provides a physical environment optimized to promote and accelerate protein folding. GroES binds to the apical surface of the GroEL ring, thereby capping the opening of the GroEL channel.</text>
</comment>
<dbReference type="Gene3D" id="2.30.33.40">
    <property type="entry name" value="GroES chaperonin"/>
    <property type="match status" value="1"/>
</dbReference>
<sequence length="95" mass="10085">MNIRPLGDRVVIKTVEAEETTKSGIVLPGAAKEKPQVAKVLAVGPGGLVDGKETKMEVKVGDKVLFSKYAGNEIKLDGEEVIILKQDDILAVVEG</sequence>
<evidence type="ECO:0000256" key="2">
    <source>
        <dbReference type="ARBA" id="ARBA00023186"/>
    </source>
</evidence>
<dbReference type="InterPro" id="IPR011032">
    <property type="entry name" value="GroES-like_sf"/>
</dbReference>
<dbReference type="SUPFAM" id="SSF50129">
    <property type="entry name" value="GroES-like"/>
    <property type="match status" value="1"/>
</dbReference>